<dbReference type="GO" id="GO:0070475">
    <property type="term" value="P:rRNA base methylation"/>
    <property type="evidence" value="ECO:0007669"/>
    <property type="project" value="TreeGrafter"/>
</dbReference>
<protein>
    <submittedName>
        <fullName evidence="1">MraW methylase</fullName>
    </submittedName>
</protein>
<dbReference type="InterPro" id="IPR029063">
    <property type="entry name" value="SAM-dependent_MTases_sf"/>
</dbReference>
<dbReference type="STRING" id="403673.A0A177W8B5"/>
<keyword evidence="1" id="KW-0808">Transferase</keyword>
<evidence type="ECO:0000313" key="2">
    <source>
        <dbReference type="Proteomes" id="UP000077115"/>
    </source>
</evidence>
<accession>A0A177W8B5</accession>
<dbReference type="InterPro" id="IPR002903">
    <property type="entry name" value="RsmH"/>
</dbReference>
<sequence>MNITMRLQQRLLKHCNAFCPAKNLLQLSYLLHPIIQKQSISTLNPSSITKPDHKPVLLVPVVDILSPEFDLQSRERQSQRVRFQRPRLICDATFGNGGYTKALLGKDLFHQFVFNTRTITLSFEFYYLNRFYKMDCKVFCVDQDPLAIERAMDMSLKPEYKNRLIPIHGKFSDIQNLIAPYTASHEACLDGIVFDIGISSNQLDDASRGFSFRKDGPLGILRKGCFWQ</sequence>
<dbReference type="SUPFAM" id="SSF53335">
    <property type="entry name" value="S-adenosyl-L-methionine-dependent methyltransferases"/>
    <property type="match status" value="1"/>
</dbReference>
<reference evidence="1 2" key="1">
    <citation type="submission" date="2006-10" db="EMBL/GenBank/DDBJ databases">
        <title>The Genome Sequence of Batrachochytrium dendrobatidis JEL423.</title>
        <authorList>
            <consortium name="The Broad Institute Genome Sequencing Platform"/>
            <person name="Birren B."/>
            <person name="Lander E."/>
            <person name="Galagan J."/>
            <person name="Cuomo C."/>
            <person name="Devon K."/>
            <person name="Jaffe D."/>
            <person name="Butler J."/>
            <person name="Alvarez P."/>
            <person name="Gnerre S."/>
            <person name="Grabherr M."/>
            <person name="Kleber M."/>
            <person name="Mauceli E."/>
            <person name="Brockman W."/>
            <person name="Young S."/>
            <person name="LaButti K."/>
            <person name="Sykes S."/>
            <person name="DeCaprio D."/>
            <person name="Crawford M."/>
            <person name="Koehrsen M."/>
            <person name="Engels R."/>
            <person name="Montgomery P."/>
            <person name="Pearson M."/>
            <person name="Howarth C."/>
            <person name="Larson L."/>
            <person name="White J."/>
            <person name="O'Leary S."/>
            <person name="Kodira C."/>
            <person name="Zeng Q."/>
            <person name="Yandava C."/>
            <person name="Alvarado L."/>
            <person name="Longcore J."/>
            <person name="James T."/>
        </authorList>
    </citation>
    <scope>NUCLEOTIDE SEQUENCE [LARGE SCALE GENOMIC DNA]</scope>
    <source>
        <strain evidence="1 2">JEL423</strain>
    </source>
</reference>
<dbReference type="PANTHER" id="PTHR11265">
    <property type="entry name" value="S-ADENOSYL-METHYLTRANSFERASE MRAW"/>
    <property type="match status" value="1"/>
</dbReference>
<reference evidence="1 2" key="2">
    <citation type="submission" date="2016-05" db="EMBL/GenBank/DDBJ databases">
        <title>Lineage-specific infection strategies underlie the spectrum of fungal disease in amphibians.</title>
        <authorList>
            <person name="Cuomo C.A."/>
            <person name="Farrer R.A."/>
            <person name="James T."/>
            <person name="Longcore J."/>
            <person name="Birren B."/>
        </authorList>
    </citation>
    <scope>NUCLEOTIDE SEQUENCE [LARGE SCALE GENOMIC DNA]</scope>
    <source>
        <strain evidence="1 2">JEL423</strain>
    </source>
</reference>
<dbReference type="PANTHER" id="PTHR11265:SF0">
    <property type="entry name" value="12S RRNA N4-METHYLCYTIDINE METHYLTRANSFERASE"/>
    <property type="match status" value="1"/>
</dbReference>
<keyword evidence="1" id="KW-0489">Methyltransferase</keyword>
<proteinExistence type="predicted"/>
<dbReference type="Proteomes" id="UP000077115">
    <property type="component" value="Unassembled WGS sequence"/>
</dbReference>
<gene>
    <name evidence="1" type="ORF">BDEG_20530</name>
</gene>
<dbReference type="VEuPathDB" id="FungiDB:BDEG_20530"/>
<organism evidence="1 2">
    <name type="scientific">Batrachochytrium dendrobatidis (strain JEL423)</name>
    <dbReference type="NCBI Taxonomy" id="403673"/>
    <lineage>
        <taxon>Eukaryota</taxon>
        <taxon>Fungi</taxon>
        <taxon>Fungi incertae sedis</taxon>
        <taxon>Chytridiomycota</taxon>
        <taxon>Chytridiomycota incertae sedis</taxon>
        <taxon>Chytridiomycetes</taxon>
        <taxon>Rhizophydiales</taxon>
        <taxon>Rhizophydiales incertae sedis</taxon>
        <taxon>Batrachochytrium</taxon>
    </lineage>
</organism>
<dbReference type="EMBL" id="DS022300">
    <property type="protein sequence ID" value="OAJ36348.1"/>
    <property type="molecule type" value="Genomic_DNA"/>
</dbReference>
<dbReference type="Pfam" id="PF01795">
    <property type="entry name" value="Methyltransf_5"/>
    <property type="match status" value="1"/>
</dbReference>
<dbReference type="GO" id="GO:0071424">
    <property type="term" value="F:rRNA (cytosine-N4-)-methyltransferase activity"/>
    <property type="evidence" value="ECO:0007669"/>
    <property type="project" value="TreeGrafter"/>
</dbReference>
<dbReference type="AlphaFoldDB" id="A0A177W8B5"/>
<dbReference type="Gene3D" id="3.40.50.150">
    <property type="entry name" value="Vaccinia Virus protein VP39"/>
    <property type="match status" value="1"/>
</dbReference>
<dbReference type="OrthoDB" id="16290at2759"/>
<evidence type="ECO:0000313" key="1">
    <source>
        <dbReference type="EMBL" id="OAJ36348.1"/>
    </source>
</evidence>
<name>A0A177W8B5_BATDL</name>